<dbReference type="Gene3D" id="3.50.50.60">
    <property type="entry name" value="FAD/NAD(P)-binding domain"/>
    <property type="match status" value="1"/>
</dbReference>
<reference evidence="6 7" key="1">
    <citation type="journal article" date="2020" name="Fungal Divers.">
        <title>Resolving the Mortierellaceae phylogeny through synthesis of multi-gene phylogenetics and phylogenomics.</title>
        <authorList>
            <person name="Vandepol N."/>
            <person name="Liber J."/>
            <person name="Desiro A."/>
            <person name="Na H."/>
            <person name="Kennedy M."/>
            <person name="Barry K."/>
            <person name="Grigoriev I.V."/>
            <person name="Miller A.N."/>
            <person name="O'Donnell K."/>
            <person name="Stajich J.E."/>
            <person name="Bonito G."/>
        </authorList>
    </citation>
    <scope>NUCLEOTIDE SEQUENCE [LARGE SCALE GENOMIC DNA]</scope>
    <source>
        <strain evidence="6 7">AD045</strain>
    </source>
</reference>
<protein>
    <recommendedName>
        <fullName evidence="5">FAD-binding domain-containing protein</fullName>
    </recommendedName>
</protein>
<dbReference type="PANTHER" id="PTHR47356:SF2">
    <property type="entry name" value="FAD-BINDING DOMAIN-CONTAINING PROTEIN-RELATED"/>
    <property type="match status" value="1"/>
</dbReference>
<feature type="domain" description="FAD-binding" evidence="5">
    <location>
        <begin position="307"/>
        <end position="389"/>
    </location>
</feature>
<keyword evidence="3" id="KW-0274">FAD</keyword>
<organism evidence="6 7">
    <name type="scientific">Linnemannia gamsii</name>
    <dbReference type="NCBI Taxonomy" id="64522"/>
    <lineage>
        <taxon>Eukaryota</taxon>
        <taxon>Fungi</taxon>
        <taxon>Fungi incertae sedis</taxon>
        <taxon>Mucoromycota</taxon>
        <taxon>Mortierellomycotina</taxon>
        <taxon>Mortierellomycetes</taxon>
        <taxon>Mortierellales</taxon>
        <taxon>Mortierellaceae</taxon>
        <taxon>Linnemannia</taxon>
    </lineage>
</organism>
<dbReference type="InterPro" id="IPR002938">
    <property type="entry name" value="FAD-bd"/>
</dbReference>
<evidence type="ECO:0000256" key="1">
    <source>
        <dbReference type="ARBA" id="ARBA00007992"/>
    </source>
</evidence>
<comment type="caution">
    <text evidence="6">The sequence shown here is derived from an EMBL/GenBank/DDBJ whole genome shotgun (WGS) entry which is preliminary data.</text>
</comment>
<keyword evidence="7" id="KW-1185">Reference proteome</keyword>
<evidence type="ECO:0000256" key="3">
    <source>
        <dbReference type="ARBA" id="ARBA00022827"/>
    </source>
</evidence>
<dbReference type="InterPro" id="IPR036188">
    <property type="entry name" value="FAD/NAD-bd_sf"/>
</dbReference>
<evidence type="ECO:0000256" key="4">
    <source>
        <dbReference type="ARBA" id="ARBA00023002"/>
    </source>
</evidence>
<dbReference type="InterPro" id="IPR050562">
    <property type="entry name" value="FAD_mOase_fung"/>
</dbReference>
<evidence type="ECO:0000313" key="6">
    <source>
        <dbReference type="EMBL" id="KAG0296475.1"/>
    </source>
</evidence>
<dbReference type="EMBL" id="JAAAIM010000057">
    <property type="protein sequence ID" value="KAG0296475.1"/>
    <property type="molecule type" value="Genomic_DNA"/>
</dbReference>
<dbReference type="Pfam" id="PF01494">
    <property type="entry name" value="FAD_binding_3"/>
    <property type="match status" value="2"/>
</dbReference>
<feature type="domain" description="FAD-binding" evidence="5">
    <location>
        <begin position="8"/>
        <end position="181"/>
    </location>
</feature>
<sequence>MTTEAKPNVLIVGAGIGGLLLGTLLERANVPYTIFERTSSVKPLGSALMIGSNLLPCFEQLGIDEDFIALGKPTMDCSIAKMDKGVPVHQTTVSFQPHIGYTGYKSYIVSRPQFYDLLLSQVPSHKIHFNKRVLSVIEQDDKVTIQTADNTTYDGDIVVGADGAYSAVRQRMYEALKQEGKLPKSDQEELPFHCTCLVGQTEVVDLEQFPEIKNDMSPFFNTMSDDSPYTWVVFATSQNTLTWMVLHHLDKASSKAAEEQRFRESDNSEWGPLAAQAMCDETRHFPLPVGGSKKFTMGDIYDWTPKTQISKVMLEEKVFQTWYSGRKVLLGDACHKLDPSGAHGAVTSMHDAIALANLIYALPANTTKAIEKSFAEYQKERIPHVMESFKNSQDLALFMNRGLAGTMAMFVMRNMPDWLWNIALRRMVRSRPQCGFMDPIPNKGSLAADRSPSTEKARVVYNRRNAAKAAAAEKAAPSAI</sequence>
<evidence type="ECO:0000313" key="7">
    <source>
        <dbReference type="Proteomes" id="UP001194696"/>
    </source>
</evidence>
<evidence type="ECO:0000259" key="5">
    <source>
        <dbReference type="Pfam" id="PF01494"/>
    </source>
</evidence>
<gene>
    <name evidence="6" type="ORF">BGZ96_009428</name>
</gene>
<dbReference type="PANTHER" id="PTHR47356">
    <property type="entry name" value="FAD-DEPENDENT MONOOXYGENASE ASQG-RELATED"/>
    <property type="match status" value="1"/>
</dbReference>
<keyword evidence="4" id="KW-0560">Oxidoreductase</keyword>
<keyword evidence="2" id="KW-0285">Flavoprotein</keyword>
<name>A0ABQ7KDV7_9FUNG</name>
<dbReference type="Proteomes" id="UP001194696">
    <property type="component" value="Unassembled WGS sequence"/>
</dbReference>
<accession>A0ABQ7KDV7</accession>
<evidence type="ECO:0000256" key="2">
    <source>
        <dbReference type="ARBA" id="ARBA00022630"/>
    </source>
</evidence>
<dbReference type="SUPFAM" id="SSF51905">
    <property type="entry name" value="FAD/NAD(P)-binding domain"/>
    <property type="match status" value="1"/>
</dbReference>
<proteinExistence type="inferred from homology"/>
<dbReference type="PRINTS" id="PR00420">
    <property type="entry name" value="RNGMNOXGNASE"/>
</dbReference>
<comment type="similarity">
    <text evidence="1">Belongs to the paxM FAD-dependent monooxygenase family.</text>
</comment>